<protein>
    <submittedName>
        <fullName evidence="1">Uncharacterized protein</fullName>
    </submittedName>
</protein>
<name>M5G9H7_DACPD</name>
<accession>M5G9H7</accession>
<evidence type="ECO:0000313" key="1">
    <source>
        <dbReference type="EMBL" id="EJU04905.1"/>
    </source>
</evidence>
<dbReference type="AlphaFoldDB" id="M5G9H7"/>
<sequence length="86" mass="9412">MPDQARTPSRYRVARCGPFILLSAPTFRPCAVSLKSLRAYGPLPADRFSMLIDDSTCCWNVAASVLKSFNSGGKHVSIWLASTYDA</sequence>
<keyword evidence="2" id="KW-1185">Reference proteome</keyword>
<dbReference type="RefSeq" id="XP_040631799.1">
    <property type="nucleotide sequence ID" value="XM_040771950.1"/>
</dbReference>
<dbReference type="Proteomes" id="UP000030653">
    <property type="component" value="Unassembled WGS sequence"/>
</dbReference>
<dbReference type="HOGENOM" id="CLU_2497852_0_0_1"/>
<gene>
    <name evidence="1" type="ORF">DACRYDRAFT_20499</name>
</gene>
<proteinExistence type="predicted"/>
<organism evidence="1 2">
    <name type="scientific">Dacryopinax primogenitus (strain DJM 731)</name>
    <name type="common">Brown rot fungus</name>
    <dbReference type="NCBI Taxonomy" id="1858805"/>
    <lineage>
        <taxon>Eukaryota</taxon>
        <taxon>Fungi</taxon>
        <taxon>Dikarya</taxon>
        <taxon>Basidiomycota</taxon>
        <taxon>Agaricomycotina</taxon>
        <taxon>Dacrymycetes</taxon>
        <taxon>Dacrymycetales</taxon>
        <taxon>Dacrymycetaceae</taxon>
        <taxon>Dacryopinax</taxon>
    </lineage>
</organism>
<dbReference type="GeneID" id="63687012"/>
<dbReference type="EMBL" id="JH795857">
    <property type="protein sequence ID" value="EJU04905.1"/>
    <property type="molecule type" value="Genomic_DNA"/>
</dbReference>
<reference evidence="1 2" key="1">
    <citation type="journal article" date="2012" name="Science">
        <title>The Paleozoic origin of enzymatic lignin decomposition reconstructed from 31 fungal genomes.</title>
        <authorList>
            <person name="Floudas D."/>
            <person name="Binder M."/>
            <person name="Riley R."/>
            <person name="Barry K."/>
            <person name="Blanchette R.A."/>
            <person name="Henrissat B."/>
            <person name="Martinez A.T."/>
            <person name="Otillar R."/>
            <person name="Spatafora J.W."/>
            <person name="Yadav J.S."/>
            <person name="Aerts A."/>
            <person name="Benoit I."/>
            <person name="Boyd A."/>
            <person name="Carlson A."/>
            <person name="Copeland A."/>
            <person name="Coutinho P.M."/>
            <person name="de Vries R.P."/>
            <person name="Ferreira P."/>
            <person name="Findley K."/>
            <person name="Foster B."/>
            <person name="Gaskell J."/>
            <person name="Glotzer D."/>
            <person name="Gorecki P."/>
            <person name="Heitman J."/>
            <person name="Hesse C."/>
            <person name="Hori C."/>
            <person name="Igarashi K."/>
            <person name="Jurgens J.A."/>
            <person name="Kallen N."/>
            <person name="Kersten P."/>
            <person name="Kohler A."/>
            <person name="Kuees U."/>
            <person name="Kumar T.K.A."/>
            <person name="Kuo A."/>
            <person name="LaButti K."/>
            <person name="Larrondo L.F."/>
            <person name="Lindquist E."/>
            <person name="Ling A."/>
            <person name="Lombard V."/>
            <person name="Lucas S."/>
            <person name="Lundell T."/>
            <person name="Martin R."/>
            <person name="McLaughlin D.J."/>
            <person name="Morgenstern I."/>
            <person name="Morin E."/>
            <person name="Murat C."/>
            <person name="Nagy L.G."/>
            <person name="Nolan M."/>
            <person name="Ohm R.A."/>
            <person name="Patyshakuliyeva A."/>
            <person name="Rokas A."/>
            <person name="Ruiz-Duenas F.J."/>
            <person name="Sabat G."/>
            <person name="Salamov A."/>
            <person name="Samejima M."/>
            <person name="Schmutz J."/>
            <person name="Slot J.C."/>
            <person name="St John F."/>
            <person name="Stenlid J."/>
            <person name="Sun H."/>
            <person name="Sun S."/>
            <person name="Syed K."/>
            <person name="Tsang A."/>
            <person name="Wiebenga A."/>
            <person name="Young D."/>
            <person name="Pisabarro A."/>
            <person name="Eastwood D.C."/>
            <person name="Martin F."/>
            <person name="Cullen D."/>
            <person name="Grigoriev I.V."/>
            <person name="Hibbett D.S."/>
        </authorList>
    </citation>
    <scope>NUCLEOTIDE SEQUENCE [LARGE SCALE GENOMIC DNA]</scope>
    <source>
        <strain evidence="1 2">DJM-731 SS1</strain>
    </source>
</reference>
<evidence type="ECO:0000313" key="2">
    <source>
        <dbReference type="Proteomes" id="UP000030653"/>
    </source>
</evidence>